<dbReference type="WBParaSite" id="Csp11.Scaffold612.g5916.t1">
    <property type="protein sequence ID" value="Csp11.Scaffold612.g5916.t1"/>
    <property type="gene ID" value="Csp11.Scaffold612.g5916"/>
</dbReference>
<dbReference type="AlphaFoldDB" id="A0A1I7TH97"/>
<accession>A0A1I7TH97</accession>
<sequence length="132" mass="15757">MEIPEDPIHLSIRDARFIKYEQFMRLKQQEIVLRWSVLTIQEINRFLKSWMLCESHFILKSLKLIVSGPETIDLMMSLPHEVTTDPNILEQFRGFVYRPFTRGFNIRRSDGRMATVSAVKSCNKWYICFFVH</sequence>
<evidence type="ECO:0000259" key="1">
    <source>
        <dbReference type="Pfam" id="PF07735"/>
    </source>
</evidence>
<evidence type="ECO:0000313" key="2">
    <source>
        <dbReference type="Proteomes" id="UP000095282"/>
    </source>
</evidence>
<dbReference type="Pfam" id="PF07735">
    <property type="entry name" value="FBA_2"/>
    <property type="match status" value="1"/>
</dbReference>
<dbReference type="PANTHER" id="PTHR21503:SF8">
    <property type="entry name" value="F-BOX ASSOCIATED DOMAIN-CONTAINING PROTEIN-RELATED"/>
    <property type="match status" value="1"/>
</dbReference>
<evidence type="ECO:0000313" key="3">
    <source>
        <dbReference type="WBParaSite" id="Csp11.Scaffold612.g5916.t1"/>
    </source>
</evidence>
<dbReference type="InterPro" id="IPR012885">
    <property type="entry name" value="F-box_Sdz-33"/>
</dbReference>
<feature type="domain" description="Sdz-33 F-box" evidence="1">
    <location>
        <begin position="9"/>
        <end position="52"/>
    </location>
</feature>
<proteinExistence type="predicted"/>
<dbReference type="PANTHER" id="PTHR21503">
    <property type="entry name" value="F-BOX-CONTAINING HYPOTHETICAL PROTEIN C.ELEGANS"/>
    <property type="match status" value="1"/>
</dbReference>
<name>A0A1I7TH97_9PELO</name>
<organism evidence="2 3">
    <name type="scientific">Caenorhabditis tropicalis</name>
    <dbReference type="NCBI Taxonomy" id="1561998"/>
    <lineage>
        <taxon>Eukaryota</taxon>
        <taxon>Metazoa</taxon>
        <taxon>Ecdysozoa</taxon>
        <taxon>Nematoda</taxon>
        <taxon>Chromadorea</taxon>
        <taxon>Rhabditida</taxon>
        <taxon>Rhabditina</taxon>
        <taxon>Rhabditomorpha</taxon>
        <taxon>Rhabditoidea</taxon>
        <taxon>Rhabditidae</taxon>
        <taxon>Peloderinae</taxon>
        <taxon>Caenorhabditis</taxon>
    </lineage>
</organism>
<keyword evidence="2" id="KW-1185">Reference proteome</keyword>
<dbReference type="Proteomes" id="UP000095282">
    <property type="component" value="Unplaced"/>
</dbReference>
<protein>
    <submittedName>
        <fullName evidence="3">FBA_2 domain-containing protein</fullName>
    </submittedName>
</protein>
<reference evidence="3" key="1">
    <citation type="submission" date="2016-11" db="UniProtKB">
        <authorList>
            <consortium name="WormBaseParasite"/>
        </authorList>
    </citation>
    <scope>IDENTIFICATION</scope>
</reference>